<reference evidence="6 7" key="1">
    <citation type="submission" date="2010-10" db="EMBL/GenBank/DDBJ databases">
        <authorList>
            <person name="Durkin A.S."/>
            <person name="Madupu R."/>
            <person name="Torralba M."/>
            <person name="Gillis M."/>
            <person name="Methe B."/>
            <person name="Sutton G."/>
            <person name="Nelson K.E."/>
        </authorList>
    </citation>
    <scope>NUCLEOTIDE SEQUENCE [LARGE SCALE GENOMIC DNA]</scope>
    <source>
        <strain evidence="6 7">ACS-139-V-Col8</strain>
    </source>
</reference>
<dbReference type="InterPro" id="IPR022914">
    <property type="entry name" value="UPF0397"/>
</dbReference>
<dbReference type="Gene3D" id="1.10.1760.20">
    <property type="match status" value="1"/>
</dbReference>
<dbReference type="InterPro" id="IPR009825">
    <property type="entry name" value="ECF_substrate-spec-like"/>
</dbReference>
<evidence type="ECO:0000313" key="7">
    <source>
        <dbReference type="Proteomes" id="UP000005990"/>
    </source>
</evidence>
<dbReference type="NCBIfam" id="NF010182">
    <property type="entry name" value="PRK13661.1"/>
    <property type="match status" value="1"/>
</dbReference>
<protein>
    <recommendedName>
        <fullName evidence="5">UPF0397 protein HMPREF9257_1236</fullName>
    </recommendedName>
</protein>
<dbReference type="Pfam" id="PF07155">
    <property type="entry name" value="ECF-ribofla_trS"/>
    <property type="match status" value="1"/>
</dbReference>
<dbReference type="PANTHER" id="PTHR37815:SF3">
    <property type="entry name" value="UPF0397 PROTEIN SPR0429"/>
    <property type="match status" value="1"/>
</dbReference>
<proteinExistence type="inferred from homology"/>
<feature type="transmembrane region" description="Helical" evidence="5">
    <location>
        <begin position="12"/>
        <end position="33"/>
    </location>
</feature>
<dbReference type="HAMAP" id="MF_01572">
    <property type="entry name" value="UPF0397"/>
    <property type="match status" value="1"/>
</dbReference>
<dbReference type="PANTHER" id="PTHR37815">
    <property type="entry name" value="UPF0397 PROTEIN BC_2624-RELATED"/>
    <property type="match status" value="1"/>
</dbReference>
<evidence type="ECO:0000256" key="2">
    <source>
        <dbReference type="ARBA" id="ARBA00022692"/>
    </source>
</evidence>
<keyword evidence="3 5" id="KW-1133">Transmembrane helix</keyword>
<keyword evidence="4 5" id="KW-0472">Membrane</keyword>
<accession>E4KNV4</accession>
<keyword evidence="7" id="KW-1185">Reference proteome</keyword>
<dbReference type="GO" id="GO:0005886">
    <property type="term" value="C:plasma membrane"/>
    <property type="evidence" value="ECO:0007669"/>
    <property type="project" value="UniProtKB-SubCell"/>
</dbReference>
<dbReference type="STRING" id="908337.HMPREF9257_1236"/>
<feature type="transmembrane region" description="Helical" evidence="5">
    <location>
        <begin position="81"/>
        <end position="98"/>
    </location>
</feature>
<comment type="caution">
    <text evidence="6">The sequence shown here is derived from an EMBL/GenBank/DDBJ whole genome shotgun (WGS) entry which is preliminary data.</text>
</comment>
<feature type="transmembrane region" description="Helical" evidence="5">
    <location>
        <begin position="119"/>
        <end position="141"/>
    </location>
</feature>
<gene>
    <name evidence="6" type="ORF">HMPREF9257_1236</name>
</gene>
<comment type="subcellular location">
    <subcellularLocation>
        <location evidence="5">Cell membrane</location>
        <topology evidence="5">Multi-pass membrane protein</topology>
    </subcellularLocation>
</comment>
<dbReference type="eggNOG" id="COG4720">
    <property type="taxonomic scope" value="Bacteria"/>
</dbReference>
<keyword evidence="2 5" id="KW-0812">Transmembrane</keyword>
<dbReference type="Proteomes" id="UP000005990">
    <property type="component" value="Unassembled WGS sequence"/>
</dbReference>
<dbReference type="AlphaFoldDB" id="E4KNV4"/>
<evidence type="ECO:0000313" key="6">
    <source>
        <dbReference type="EMBL" id="EFR30993.1"/>
    </source>
</evidence>
<evidence type="ECO:0000256" key="4">
    <source>
        <dbReference type="ARBA" id="ARBA00023136"/>
    </source>
</evidence>
<sequence>MQNSKNNSKFSLTSIVAIGIGAAVFFILGRFLSIPTGVPNTNIETTYPFLALISAIYGPIVGFFVGFIGHTIKDFLTFGPWWSWIICSGLAGLGFGLVSRKLKINQGQFNKTDIIKFNIGQAIVNLVTWALAAPVLDILVYSEPANKVFTQGIVSGLVNLIATGVLGSILLAAYAKTRVASGSLDKE</sequence>
<dbReference type="EMBL" id="AENN01000015">
    <property type="protein sequence ID" value="EFR30993.1"/>
    <property type="molecule type" value="Genomic_DNA"/>
</dbReference>
<dbReference type="OrthoDB" id="4550662at2"/>
<evidence type="ECO:0000256" key="3">
    <source>
        <dbReference type="ARBA" id="ARBA00022989"/>
    </source>
</evidence>
<keyword evidence="1 5" id="KW-1003">Cell membrane</keyword>
<organism evidence="6 7">
    <name type="scientific">Eremococcus coleocola ACS-139-V-Col8</name>
    <dbReference type="NCBI Taxonomy" id="908337"/>
    <lineage>
        <taxon>Bacteria</taxon>
        <taxon>Bacillati</taxon>
        <taxon>Bacillota</taxon>
        <taxon>Bacilli</taxon>
        <taxon>Lactobacillales</taxon>
        <taxon>Aerococcaceae</taxon>
        <taxon>Eremococcus</taxon>
    </lineage>
</organism>
<feature type="transmembrane region" description="Helical" evidence="5">
    <location>
        <begin position="45"/>
        <end position="69"/>
    </location>
</feature>
<comment type="similarity">
    <text evidence="5">Belongs to the UPF0397 family.</text>
</comment>
<dbReference type="RefSeq" id="WP_006418196.1">
    <property type="nucleotide sequence ID" value="NZ_AENN01000015.1"/>
</dbReference>
<evidence type="ECO:0000256" key="1">
    <source>
        <dbReference type="ARBA" id="ARBA00022475"/>
    </source>
</evidence>
<evidence type="ECO:0000256" key="5">
    <source>
        <dbReference type="HAMAP-Rule" id="MF_01572"/>
    </source>
</evidence>
<feature type="transmembrane region" description="Helical" evidence="5">
    <location>
        <begin position="153"/>
        <end position="174"/>
    </location>
</feature>
<name>E4KNV4_9LACT</name>